<sequence>MNALKRISAFFFCYFCLFKVYSQETLSLTQKREFARIYGVSGAPVDRQEFIKSQLKKQALSPAKRKNFLVDSTTEKEIIKNYLFWHDYSLDISATDHLTSATPTDFYAEQLGPHKASRAFAITHVAIFEAINSVIKKYTSYRAIQQKIFDISGLPSTISLAQVNLNYAIAEAAKQTLLKLYPKKAILINNQYTKFIQSLPTEGASKDTSGALIGRASAEAVWMDRNDDRANYPEPPASAVTTNDFRNWTKDTLSNINTALGGNWSKVRPFVLLSQDAFRPCPPPSFDSTAFVKAFNDVKNLGGDPLAETSAIRRPTPTSRKGEELQDLNDANETYKGILWGYDGTGNLCAPPKIV</sequence>
<evidence type="ECO:0000313" key="2">
    <source>
        <dbReference type="EMBL" id="QMW06692.1"/>
    </source>
</evidence>
<name>A0A7G5H6F0_9BACT</name>
<keyword evidence="3" id="KW-1185">Reference proteome</keyword>
<dbReference type="Proteomes" id="UP000515369">
    <property type="component" value="Chromosome"/>
</dbReference>
<dbReference type="InterPro" id="IPR036938">
    <property type="entry name" value="PAP2/HPO_sf"/>
</dbReference>
<dbReference type="InterPro" id="IPR052559">
    <property type="entry name" value="V-haloperoxidase"/>
</dbReference>
<dbReference type="AlphaFoldDB" id="A0A7G5H6F0"/>
<dbReference type="KEGG" id="sfol:H3H32_18270"/>
<dbReference type="RefSeq" id="WP_182464088.1">
    <property type="nucleotide sequence ID" value="NZ_CP059732.1"/>
</dbReference>
<organism evidence="2 3">
    <name type="scientific">Spirosoma foliorum</name>
    <dbReference type="NCBI Taxonomy" id="2710596"/>
    <lineage>
        <taxon>Bacteria</taxon>
        <taxon>Pseudomonadati</taxon>
        <taxon>Bacteroidota</taxon>
        <taxon>Cytophagia</taxon>
        <taxon>Cytophagales</taxon>
        <taxon>Cytophagaceae</taxon>
        <taxon>Spirosoma</taxon>
    </lineage>
</organism>
<accession>A0A7G5H6F0</accession>
<proteinExistence type="predicted"/>
<evidence type="ECO:0000256" key="1">
    <source>
        <dbReference type="SAM" id="MobiDB-lite"/>
    </source>
</evidence>
<dbReference type="PANTHER" id="PTHR34599">
    <property type="entry name" value="PEROXIDASE-RELATED"/>
    <property type="match status" value="1"/>
</dbReference>
<evidence type="ECO:0000313" key="3">
    <source>
        <dbReference type="Proteomes" id="UP000515369"/>
    </source>
</evidence>
<dbReference type="PANTHER" id="PTHR34599:SF1">
    <property type="entry name" value="PHOSPHATIDIC ACID PHOSPHATASE TYPE 2_HALOPEROXIDASE DOMAIN-CONTAINING PROTEIN"/>
    <property type="match status" value="1"/>
</dbReference>
<gene>
    <name evidence="2" type="ORF">H3H32_18270</name>
</gene>
<dbReference type="Gene3D" id="1.10.606.20">
    <property type="match status" value="1"/>
</dbReference>
<dbReference type="SUPFAM" id="SSF48317">
    <property type="entry name" value="Acid phosphatase/Vanadium-dependent haloperoxidase"/>
    <property type="match status" value="1"/>
</dbReference>
<reference evidence="2 3" key="1">
    <citation type="submission" date="2020-07" db="EMBL/GenBank/DDBJ databases">
        <title>Spirosoma foliorum sp. nov., isolated from the leaves on the Nejang mountain Korea, Republic of.</title>
        <authorList>
            <person name="Ho H."/>
            <person name="Lee Y.-J."/>
            <person name="Nurcahyanto D.-A."/>
            <person name="Kim S.-G."/>
        </authorList>
    </citation>
    <scope>NUCLEOTIDE SEQUENCE [LARGE SCALE GENOMIC DNA]</scope>
    <source>
        <strain evidence="2 3">PL0136</strain>
    </source>
</reference>
<protein>
    <submittedName>
        <fullName evidence="2">Uncharacterized protein</fullName>
    </submittedName>
</protein>
<feature type="region of interest" description="Disordered" evidence="1">
    <location>
        <begin position="304"/>
        <end position="328"/>
    </location>
</feature>
<dbReference type="EMBL" id="CP059732">
    <property type="protein sequence ID" value="QMW06692.1"/>
    <property type="molecule type" value="Genomic_DNA"/>
</dbReference>